<comment type="caution">
    <text evidence="3">The sequence shown here is derived from an EMBL/GenBank/DDBJ whole genome shotgun (WGS) entry which is preliminary data.</text>
</comment>
<evidence type="ECO:0000256" key="2">
    <source>
        <dbReference type="SAM" id="SignalP"/>
    </source>
</evidence>
<dbReference type="AlphaFoldDB" id="A0A147ET92"/>
<accession>A0A147ET92</accession>
<proteinExistence type="predicted"/>
<name>A0A147ET92_MICTE</name>
<evidence type="ECO:0000313" key="3">
    <source>
        <dbReference type="EMBL" id="KTR88307.1"/>
    </source>
</evidence>
<feature type="signal peptide" evidence="2">
    <location>
        <begin position="1"/>
        <end position="40"/>
    </location>
</feature>
<organism evidence="3 4">
    <name type="scientific">Microbacterium testaceum</name>
    <name type="common">Aureobacterium testaceum</name>
    <name type="synonym">Brevibacterium testaceum</name>
    <dbReference type="NCBI Taxonomy" id="2033"/>
    <lineage>
        <taxon>Bacteria</taxon>
        <taxon>Bacillati</taxon>
        <taxon>Actinomycetota</taxon>
        <taxon>Actinomycetes</taxon>
        <taxon>Micrococcales</taxon>
        <taxon>Microbacteriaceae</taxon>
        <taxon>Microbacterium</taxon>
    </lineage>
</organism>
<keyword evidence="2" id="KW-0732">Signal</keyword>
<dbReference type="PROSITE" id="PS51318">
    <property type="entry name" value="TAT"/>
    <property type="match status" value="1"/>
</dbReference>
<feature type="chain" id="PRO_5007544624" evidence="2">
    <location>
        <begin position="41"/>
        <end position="351"/>
    </location>
</feature>
<dbReference type="Proteomes" id="UP000075025">
    <property type="component" value="Unassembled WGS sequence"/>
</dbReference>
<evidence type="ECO:0000256" key="1">
    <source>
        <dbReference type="SAM" id="MobiDB-lite"/>
    </source>
</evidence>
<feature type="compositionally biased region" description="Polar residues" evidence="1">
    <location>
        <begin position="320"/>
        <end position="337"/>
    </location>
</feature>
<evidence type="ECO:0000313" key="4">
    <source>
        <dbReference type="Proteomes" id="UP000075025"/>
    </source>
</evidence>
<dbReference type="PATRIC" id="fig|2033.6.peg.845"/>
<gene>
    <name evidence="3" type="ORF">NS220_16405</name>
</gene>
<dbReference type="EMBL" id="LDRT01000141">
    <property type="protein sequence ID" value="KTR88307.1"/>
    <property type="molecule type" value="Genomic_DNA"/>
</dbReference>
<dbReference type="OrthoDB" id="5048414at2"/>
<sequence length="351" mass="36005">MISSSPASPGFDRRSFLKVGAWVVPAMAAATAVTATPAWAATPKTVNLALQSPQFGSSIPLFTPALTQRFDADEPAGVVIANTGTTAYKGTIVLTLEVDSRLWKVTGFTYDTRTSAGSAAAKFSGPTMSGNRATYTATFTATIAAKTDPFTGVLVQPKATFLGDYPNDTFAPADTAYTWRLKTPHDDANTSDNVRKVTAGKPVSASPFGAVVTAKYAKVTSGNGSAYRPTSATVTSIGPKPIKAGDGILVSFDAAVGGGVQPKSVTLNGKAVSKLLTVAENTVSGGRRSVLLKFSSAVAAGGKVAFTLSYSAGTGGNPTAGTSSQIAYWPTDLNSPDQRGRKKSSVNQPGS</sequence>
<dbReference type="RefSeq" id="WP_058625076.1">
    <property type="nucleotide sequence ID" value="NZ_LDRT01000141.1"/>
</dbReference>
<reference evidence="3 4" key="1">
    <citation type="journal article" date="2016" name="Front. Microbiol.">
        <title>Genomic Resource of Rice Seed Associated Bacteria.</title>
        <authorList>
            <person name="Midha S."/>
            <person name="Bansal K."/>
            <person name="Sharma S."/>
            <person name="Kumar N."/>
            <person name="Patil P.P."/>
            <person name="Chaudhry V."/>
            <person name="Patil P.B."/>
        </authorList>
    </citation>
    <scope>NUCLEOTIDE SEQUENCE [LARGE SCALE GENOMIC DNA]</scope>
    <source>
        <strain evidence="3 4">NS220</strain>
    </source>
</reference>
<feature type="region of interest" description="Disordered" evidence="1">
    <location>
        <begin position="320"/>
        <end position="351"/>
    </location>
</feature>
<dbReference type="InterPro" id="IPR006311">
    <property type="entry name" value="TAT_signal"/>
</dbReference>
<protein>
    <submittedName>
        <fullName evidence="3">Uncharacterized protein</fullName>
    </submittedName>
</protein>